<evidence type="ECO:0000313" key="3">
    <source>
        <dbReference type="Proteomes" id="UP000319811"/>
    </source>
</evidence>
<dbReference type="InterPro" id="IPR044925">
    <property type="entry name" value="His-Me_finger_sf"/>
</dbReference>
<evidence type="ECO:0000259" key="1">
    <source>
        <dbReference type="Pfam" id="PF07463"/>
    </source>
</evidence>
<reference evidence="2 3" key="1">
    <citation type="submission" date="2019-05" db="EMBL/GenBank/DDBJ databases">
        <authorList>
            <person name="Murphy M.E."/>
            <person name="Alvaro L.E."/>
            <person name="Baker K.N."/>
            <person name="Baxter I.S."/>
            <person name="Brown M.R."/>
            <person name="Driscoll K.D."/>
            <person name="Elrubaie J.M."/>
            <person name="Feith S.L."/>
            <person name="Indihar D.F."/>
            <person name="Knoch V.T."/>
            <person name="Koirtyohann K.M."/>
            <person name="Kratz M.A."/>
            <person name="Lear A.H."/>
            <person name="Lindblom K.E."/>
            <person name="Marcus E.R."/>
            <person name="Sensor R."/>
            <person name="Sherman S.J."/>
            <person name="Swift V.R."/>
            <person name="White K.E."/>
            <person name="Wills S.J."/>
            <person name="Gatt S.M."/>
            <person name="Lohbauer S.A."/>
            <person name="Power T.R."/>
            <person name="Rosales K.A."/>
            <person name="Sisson B.M."/>
            <person name="Isern S."/>
            <person name="Michael S.F."/>
            <person name="Monti D.L."/>
            <person name="Garlena R.A."/>
            <person name="Russell D.A."/>
            <person name="Pope W.H."/>
            <person name="Jacobs-Sera D."/>
            <person name="Hatfull G.F."/>
        </authorList>
    </citation>
    <scope>NUCLEOTIDE SEQUENCE [LARGE SCALE GENOMIC DNA]</scope>
</reference>
<keyword evidence="2" id="KW-0540">Nuclease</keyword>
<dbReference type="GeneID" id="77943185"/>
<dbReference type="KEGG" id="vg:77943185"/>
<dbReference type="SUPFAM" id="SSF54060">
    <property type="entry name" value="His-Me finger endonucleases"/>
    <property type="match status" value="1"/>
</dbReference>
<dbReference type="Proteomes" id="UP000319811">
    <property type="component" value="Segment"/>
</dbReference>
<protein>
    <submittedName>
        <fullName evidence="2">HNH endonuclease</fullName>
    </submittedName>
</protein>
<accession>A0A4Y6EBL1</accession>
<feature type="domain" description="NUMOD4" evidence="1">
    <location>
        <begin position="3"/>
        <end position="59"/>
    </location>
</feature>
<proteinExistence type="predicted"/>
<keyword evidence="2" id="KW-0378">Hydrolase</keyword>
<dbReference type="Pfam" id="PF07463">
    <property type="entry name" value="NUMOD4"/>
    <property type="match status" value="1"/>
</dbReference>
<name>A0A4Y6EBL1_9CAUD</name>
<dbReference type="RefSeq" id="YP_010667073.1">
    <property type="nucleotide sequence ID" value="NC_070948.1"/>
</dbReference>
<dbReference type="EMBL" id="MK977705">
    <property type="protein sequence ID" value="QDF15462.1"/>
    <property type="molecule type" value="Genomic_DNA"/>
</dbReference>
<gene>
    <name evidence="2" type="primary">102</name>
    <name evidence="2" type="ORF">SEA_MOLLYMUR_102</name>
</gene>
<dbReference type="GO" id="GO:0004519">
    <property type="term" value="F:endonuclease activity"/>
    <property type="evidence" value="ECO:0007669"/>
    <property type="project" value="UniProtKB-KW"/>
</dbReference>
<sequence length="193" mass="21463">MTEVWRPVPGFETHYEVSDQGNVRSIDREIVDTRGVHRHMKGKDLSPAVRKCGHRFVNLQRGDTPQTVINIRQIVAAAFLGHPMRDPSKIIFNRNGDPADDRAENLFLRPAAAAKADIAAVARASIQSQDACNRGHRYEGANTFAGTPPGRNRCRACTLARSYVRYHNLPKSEVAMHADRYYRELTGASAIAA</sequence>
<keyword evidence="2" id="KW-0255">Endonuclease</keyword>
<keyword evidence="3" id="KW-1185">Reference proteome</keyword>
<dbReference type="InterPro" id="IPR010902">
    <property type="entry name" value="NUMOD4"/>
</dbReference>
<dbReference type="GO" id="GO:0016788">
    <property type="term" value="F:hydrolase activity, acting on ester bonds"/>
    <property type="evidence" value="ECO:0007669"/>
    <property type="project" value="InterPro"/>
</dbReference>
<evidence type="ECO:0000313" key="2">
    <source>
        <dbReference type="EMBL" id="QDF15462.1"/>
    </source>
</evidence>
<dbReference type="Gene3D" id="3.90.75.20">
    <property type="match status" value="1"/>
</dbReference>
<organism evidence="2 3">
    <name type="scientific">Gordonia phage Mollymur</name>
    <dbReference type="NCBI Taxonomy" id="2590895"/>
    <lineage>
        <taxon>Viruses</taxon>
        <taxon>Duplodnaviria</taxon>
        <taxon>Heunggongvirae</taxon>
        <taxon>Uroviricota</taxon>
        <taxon>Caudoviricetes</taxon>
        <taxon>Mollymurvirus</taxon>
        <taxon>Mollymurvirus mollymur</taxon>
    </lineage>
</organism>